<dbReference type="SUPFAM" id="SSF51206">
    <property type="entry name" value="cAMP-binding domain-like"/>
    <property type="match status" value="1"/>
</dbReference>
<proteinExistence type="predicted"/>
<feature type="domain" description="HTH crp-type" evidence="4">
    <location>
        <begin position="158"/>
        <end position="214"/>
    </location>
</feature>
<sequence>MTALQDLLEETKECHHSLLKQLFANCPDEVLQQMQLIRLRKNQNLISTYQTSNPVFVLLDGRLQAIEERVVDIPYSFTELHPVDIVGDYELFTGMEGHYVTLKTMEASCCARLSAASYLHWMKSDANALFLRTQMLMKELSVQTQLQRQYLFMDNRTRLLLFLLRTNGQSGGRIPATRERIAASIGCSVRTCNRIILTLSQEGFVDCIHGKLQISEQQRSAIKKELETSSFSF</sequence>
<organism evidence="5 6">
    <name type="scientific">Clostridium innocuum</name>
    <dbReference type="NCBI Taxonomy" id="1522"/>
    <lineage>
        <taxon>Bacteria</taxon>
        <taxon>Bacillati</taxon>
        <taxon>Bacillota</taxon>
        <taxon>Clostridia</taxon>
        <taxon>Eubacteriales</taxon>
        <taxon>Clostridiaceae</taxon>
        <taxon>Clostridium</taxon>
    </lineage>
</organism>
<dbReference type="InterPro" id="IPR036388">
    <property type="entry name" value="WH-like_DNA-bd_sf"/>
</dbReference>
<evidence type="ECO:0000256" key="2">
    <source>
        <dbReference type="ARBA" id="ARBA00023125"/>
    </source>
</evidence>
<keyword evidence="2" id="KW-0238">DNA-binding</keyword>
<dbReference type="Gene3D" id="2.60.120.10">
    <property type="entry name" value="Jelly Rolls"/>
    <property type="match status" value="1"/>
</dbReference>
<dbReference type="AlphaFoldDB" id="A0A099I153"/>
<evidence type="ECO:0000256" key="1">
    <source>
        <dbReference type="ARBA" id="ARBA00023015"/>
    </source>
</evidence>
<evidence type="ECO:0000313" key="5">
    <source>
        <dbReference type="EMBL" id="KGJ51410.1"/>
    </source>
</evidence>
<dbReference type="GO" id="GO:0003677">
    <property type="term" value="F:DNA binding"/>
    <property type="evidence" value="ECO:0007669"/>
    <property type="project" value="UniProtKB-KW"/>
</dbReference>
<gene>
    <name evidence="5" type="ORF">CIAN88_20800</name>
</gene>
<protein>
    <submittedName>
        <fullName evidence="5">Cyclic nucleotide-binding protein</fullName>
    </submittedName>
</protein>
<dbReference type="Proteomes" id="UP000030008">
    <property type="component" value="Unassembled WGS sequence"/>
</dbReference>
<dbReference type="GO" id="GO:0006355">
    <property type="term" value="P:regulation of DNA-templated transcription"/>
    <property type="evidence" value="ECO:0007669"/>
    <property type="project" value="InterPro"/>
</dbReference>
<dbReference type="InterPro" id="IPR014710">
    <property type="entry name" value="RmlC-like_jellyroll"/>
</dbReference>
<accession>A0A099I153</accession>
<dbReference type="SUPFAM" id="SSF46785">
    <property type="entry name" value="Winged helix' DNA-binding domain"/>
    <property type="match status" value="1"/>
</dbReference>
<evidence type="ECO:0000259" key="4">
    <source>
        <dbReference type="Pfam" id="PF13545"/>
    </source>
</evidence>
<evidence type="ECO:0000256" key="3">
    <source>
        <dbReference type="ARBA" id="ARBA00023163"/>
    </source>
</evidence>
<keyword evidence="1" id="KW-0805">Transcription regulation</keyword>
<dbReference type="InterPro" id="IPR036390">
    <property type="entry name" value="WH_DNA-bd_sf"/>
</dbReference>
<keyword evidence="3" id="KW-0804">Transcription</keyword>
<evidence type="ECO:0000313" key="6">
    <source>
        <dbReference type="Proteomes" id="UP000030008"/>
    </source>
</evidence>
<dbReference type="InterPro" id="IPR018490">
    <property type="entry name" value="cNMP-bd_dom_sf"/>
</dbReference>
<dbReference type="Gene3D" id="1.10.10.10">
    <property type="entry name" value="Winged helix-like DNA-binding domain superfamily/Winged helix DNA-binding domain"/>
    <property type="match status" value="1"/>
</dbReference>
<dbReference type="InterPro" id="IPR012318">
    <property type="entry name" value="HTH_CRP"/>
</dbReference>
<reference evidence="5 6" key="1">
    <citation type="submission" date="2014-08" db="EMBL/GenBank/DDBJ databases">
        <title>Clostridium innocuum, an unnegligible vancomycin-resistant pathogen causing extra-intestinal infections.</title>
        <authorList>
            <person name="Feng Y."/>
            <person name="Chiu C.-H."/>
        </authorList>
    </citation>
    <scope>NUCLEOTIDE SEQUENCE [LARGE SCALE GENOMIC DNA]</scope>
    <source>
        <strain evidence="5 6">AN88</strain>
    </source>
</reference>
<dbReference type="RefSeq" id="WP_044907933.1">
    <property type="nucleotide sequence ID" value="NZ_JQIF01000113.1"/>
</dbReference>
<dbReference type="EMBL" id="JQIF01000113">
    <property type="protein sequence ID" value="KGJ51410.1"/>
    <property type="molecule type" value="Genomic_DNA"/>
</dbReference>
<dbReference type="Pfam" id="PF13545">
    <property type="entry name" value="HTH_Crp_2"/>
    <property type="match status" value="1"/>
</dbReference>
<comment type="caution">
    <text evidence="5">The sequence shown here is derived from an EMBL/GenBank/DDBJ whole genome shotgun (WGS) entry which is preliminary data.</text>
</comment>
<name>A0A099I153_CLOIN</name>